<evidence type="ECO:0000256" key="7">
    <source>
        <dbReference type="ARBA" id="ARBA00038226"/>
    </source>
</evidence>
<gene>
    <name evidence="10" type="ORF">TCAL_09698</name>
</gene>
<evidence type="ECO:0000256" key="1">
    <source>
        <dbReference type="ARBA" id="ARBA00004123"/>
    </source>
</evidence>
<proteinExistence type="inferred from homology"/>
<keyword evidence="11" id="KW-1185">Reference proteome</keyword>
<dbReference type="GO" id="GO:0043484">
    <property type="term" value="P:regulation of RNA splicing"/>
    <property type="evidence" value="ECO:0007669"/>
    <property type="project" value="TreeGrafter"/>
</dbReference>
<dbReference type="GO" id="GO:0008270">
    <property type="term" value="F:zinc ion binding"/>
    <property type="evidence" value="ECO:0007669"/>
    <property type="project" value="UniProtKB-KW"/>
</dbReference>
<dbReference type="InterPro" id="IPR000571">
    <property type="entry name" value="Znf_CCCH"/>
</dbReference>
<dbReference type="GO" id="GO:0005654">
    <property type="term" value="C:nucleoplasm"/>
    <property type="evidence" value="ECO:0007669"/>
    <property type="project" value="TreeGrafter"/>
</dbReference>
<dbReference type="FunFam" id="3.30.1370.210:FF:000005">
    <property type="entry name" value="Muscleblind, isoform M"/>
    <property type="match status" value="1"/>
</dbReference>
<feature type="domain" description="C3H1-type" evidence="9">
    <location>
        <begin position="96"/>
        <end position="124"/>
    </location>
</feature>
<accession>A0A553NNH7</accession>
<protein>
    <recommendedName>
        <fullName evidence="9">C3H1-type domain-containing protein</fullName>
    </recommendedName>
</protein>
<reference evidence="10 11" key="1">
    <citation type="journal article" date="2018" name="Nat. Ecol. Evol.">
        <title>Genomic signatures of mitonuclear coevolution across populations of Tigriopus californicus.</title>
        <authorList>
            <person name="Barreto F.S."/>
            <person name="Watson E.T."/>
            <person name="Lima T.G."/>
            <person name="Willett C.S."/>
            <person name="Edmands S."/>
            <person name="Li W."/>
            <person name="Burton R.S."/>
        </authorList>
    </citation>
    <scope>NUCLEOTIDE SEQUENCE [LARGE SCALE GENOMIC DNA]</scope>
    <source>
        <strain evidence="10 11">San Diego</strain>
    </source>
</reference>
<feature type="zinc finger region" description="C3H1-type" evidence="8">
    <location>
        <begin position="96"/>
        <end position="124"/>
    </location>
</feature>
<sequence length="309" mass="33664">MAYMGIPTNPTLSGMAASQQHPFLAMSNPLALAAANSAGAVANSAPTIINVGALMNQKDSRWLQLEVCREYQRNKCSRSDGECKFAHPPESIEIQNGRVTACYDSIKGRCNREKPPCKYFHPPQHLKDQLLINGRNHLALKNAVLQQYGFVGQQGHHSIRPHMHSMTLSSVPPSKRPASDKSGTPVFHCGSNAVPISQADEENLYRASVASTPTTMVAVAAAAAAAAGGLEVGAHRDPNLSSVAAYQQALMQLHQQQPFVPIPVHLQSQLFQGTTNGEPRNRTGDWKQVQEHTDNIHHPTFNFKDIQQS</sequence>
<evidence type="ECO:0000256" key="3">
    <source>
        <dbReference type="ARBA" id="ARBA00022737"/>
    </source>
</evidence>
<feature type="domain" description="C3H1-type" evidence="9">
    <location>
        <begin position="62"/>
        <end position="90"/>
    </location>
</feature>
<dbReference type="GO" id="GO:0003723">
    <property type="term" value="F:RNA binding"/>
    <property type="evidence" value="ECO:0007669"/>
    <property type="project" value="TreeGrafter"/>
</dbReference>
<dbReference type="GO" id="GO:0005737">
    <property type="term" value="C:cytoplasm"/>
    <property type="evidence" value="ECO:0007669"/>
    <property type="project" value="TreeGrafter"/>
</dbReference>
<dbReference type="AlphaFoldDB" id="A0A553NNH7"/>
<feature type="zinc finger region" description="C3H1-type" evidence="8">
    <location>
        <begin position="62"/>
        <end position="90"/>
    </location>
</feature>
<evidence type="ECO:0000256" key="5">
    <source>
        <dbReference type="ARBA" id="ARBA00022833"/>
    </source>
</evidence>
<keyword evidence="5 8" id="KW-0862">Zinc</keyword>
<dbReference type="Gene3D" id="3.30.1370.210">
    <property type="match status" value="1"/>
</dbReference>
<dbReference type="PANTHER" id="PTHR12675:SF12">
    <property type="entry name" value="PROTEIN MUSCLEBLIND"/>
    <property type="match status" value="1"/>
</dbReference>
<evidence type="ECO:0000256" key="8">
    <source>
        <dbReference type="PROSITE-ProRule" id="PRU00723"/>
    </source>
</evidence>
<organism evidence="10 11">
    <name type="scientific">Tigriopus californicus</name>
    <name type="common">Marine copepod</name>
    <dbReference type="NCBI Taxonomy" id="6832"/>
    <lineage>
        <taxon>Eukaryota</taxon>
        <taxon>Metazoa</taxon>
        <taxon>Ecdysozoa</taxon>
        <taxon>Arthropoda</taxon>
        <taxon>Crustacea</taxon>
        <taxon>Multicrustacea</taxon>
        <taxon>Hexanauplia</taxon>
        <taxon>Copepoda</taxon>
        <taxon>Harpacticoida</taxon>
        <taxon>Harpacticidae</taxon>
        <taxon>Tigriopus</taxon>
    </lineage>
</organism>
<evidence type="ECO:0000313" key="11">
    <source>
        <dbReference type="Proteomes" id="UP000318571"/>
    </source>
</evidence>
<dbReference type="EMBL" id="VCGU01000011">
    <property type="protein sequence ID" value="TRY67002.1"/>
    <property type="molecule type" value="Genomic_DNA"/>
</dbReference>
<dbReference type="InterPro" id="IPR054429">
    <property type="entry name" value="Znf-CCCH_Muscleblind-like"/>
</dbReference>
<dbReference type="Pfam" id="PF22628">
    <property type="entry name" value="zf-CCCH_10"/>
    <property type="match status" value="1"/>
</dbReference>
<comment type="similarity">
    <text evidence="7">Belongs to the muscleblind family.</text>
</comment>
<comment type="subcellular location">
    <subcellularLocation>
        <location evidence="1">Nucleus</location>
    </subcellularLocation>
</comment>
<dbReference type="PANTHER" id="PTHR12675">
    <property type="entry name" value="MUSCLEBLIND-LIKE PROTEIN"/>
    <property type="match status" value="1"/>
</dbReference>
<evidence type="ECO:0000256" key="4">
    <source>
        <dbReference type="ARBA" id="ARBA00022771"/>
    </source>
</evidence>
<keyword evidence="3" id="KW-0677">Repeat</keyword>
<keyword evidence="2 8" id="KW-0479">Metal-binding</keyword>
<dbReference type="STRING" id="6832.A0A553NNH7"/>
<evidence type="ECO:0000313" key="10">
    <source>
        <dbReference type="EMBL" id="TRY67002.1"/>
    </source>
</evidence>
<evidence type="ECO:0000256" key="6">
    <source>
        <dbReference type="ARBA" id="ARBA00023242"/>
    </source>
</evidence>
<name>A0A553NNH7_TIGCA</name>
<evidence type="ECO:0000259" key="9">
    <source>
        <dbReference type="PROSITE" id="PS50103"/>
    </source>
</evidence>
<comment type="caution">
    <text evidence="10">The sequence shown here is derived from an EMBL/GenBank/DDBJ whole genome shotgun (WGS) entry which is preliminary data.</text>
</comment>
<dbReference type="Proteomes" id="UP000318571">
    <property type="component" value="Chromosome 4"/>
</dbReference>
<dbReference type="PROSITE" id="PS50103">
    <property type="entry name" value="ZF_C3H1"/>
    <property type="match status" value="2"/>
</dbReference>
<keyword evidence="4 8" id="KW-0863">Zinc-finger</keyword>
<dbReference type="SMART" id="SM00356">
    <property type="entry name" value="ZnF_C3H1"/>
    <property type="match status" value="2"/>
</dbReference>
<keyword evidence="6" id="KW-0539">Nucleus</keyword>
<evidence type="ECO:0000256" key="2">
    <source>
        <dbReference type="ARBA" id="ARBA00022723"/>
    </source>
</evidence>